<dbReference type="Gene3D" id="2.60.120.620">
    <property type="entry name" value="q2cbj1_9rhob like domain"/>
    <property type="match status" value="1"/>
</dbReference>
<dbReference type="GO" id="GO:0005506">
    <property type="term" value="F:iron ion binding"/>
    <property type="evidence" value="ECO:0007669"/>
    <property type="project" value="UniProtKB-ARBA"/>
</dbReference>
<dbReference type="Pfam" id="PF05721">
    <property type="entry name" value="PhyH"/>
    <property type="match status" value="1"/>
</dbReference>
<dbReference type="SUPFAM" id="SSF51197">
    <property type="entry name" value="Clavaminate synthase-like"/>
    <property type="match status" value="1"/>
</dbReference>
<organism evidence="1 2">
    <name type="scientific">Achromobacter pulmonis</name>
    <dbReference type="NCBI Taxonomy" id="1389932"/>
    <lineage>
        <taxon>Bacteria</taxon>
        <taxon>Pseudomonadati</taxon>
        <taxon>Pseudomonadota</taxon>
        <taxon>Betaproteobacteria</taxon>
        <taxon>Burkholderiales</taxon>
        <taxon>Alcaligenaceae</taxon>
        <taxon>Achromobacter</taxon>
    </lineage>
</organism>
<dbReference type="Proteomes" id="UP000494203">
    <property type="component" value="Unassembled WGS sequence"/>
</dbReference>
<gene>
    <name evidence="1" type="ORF">LMG26788_04881</name>
</gene>
<sequence length="294" mass="32811">MSHHLSSEEAAAFEKDGFLIVHELFDRDAVASMRTAIDTVIAGAPDLRQIAELEPGDARIIRRIWQPSKKHEAFRRIQEDARLLDRLESLIGPDIVFHHSKLNMKGPRIGSPVEWHQDFSYYPHTNSKLVACLTYLDDATEDNGCLRLLAGSHKANVYDHTEDGAFRGKVSPANLPSGCQEVVAAGKAGTVVFLHCKVLHRSDANHSDQYRRVFIPAYRAADALPIYFGPHAAHNEPDVYLLRGRHRAEVTLEGGRYPLPIAAKAFNSLYALQQGEHLLKEELHTRASGYATHA</sequence>
<protein>
    <recommendedName>
        <fullName evidence="3">Phytanoyl-CoA dioxygenase family protein</fullName>
    </recommendedName>
</protein>
<proteinExistence type="predicted"/>
<evidence type="ECO:0008006" key="3">
    <source>
        <dbReference type="Google" id="ProtNLM"/>
    </source>
</evidence>
<dbReference type="InterPro" id="IPR008775">
    <property type="entry name" value="Phytyl_CoA_dOase-like"/>
</dbReference>
<keyword evidence="2" id="KW-1185">Reference proteome</keyword>
<dbReference type="PANTHER" id="PTHR20883:SF51">
    <property type="entry name" value="PHYTANOYL-COA HYDROXYLASE"/>
    <property type="match status" value="1"/>
</dbReference>
<dbReference type="PANTHER" id="PTHR20883">
    <property type="entry name" value="PHYTANOYL-COA DIOXYGENASE DOMAIN CONTAINING 1"/>
    <property type="match status" value="1"/>
</dbReference>
<dbReference type="AlphaFoldDB" id="A0A6S7EJE3"/>
<accession>A0A6S7EJE3</accession>
<evidence type="ECO:0000313" key="1">
    <source>
        <dbReference type="EMBL" id="CAB3912707.1"/>
    </source>
</evidence>
<dbReference type="EMBL" id="CADIKZ010000018">
    <property type="protein sequence ID" value="CAB3912707.1"/>
    <property type="molecule type" value="Genomic_DNA"/>
</dbReference>
<dbReference type="GO" id="GO:0016706">
    <property type="term" value="F:2-oxoglutarate-dependent dioxygenase activity"/>
    <property type="evidence" value="ECO:0007669"/>
    <property type="project" value="UniProtKB-ARBA"/>
</dbReference>
<evidence type="ECO:0000313" key="2">
    <source>
        <dbReference type="Proteomes" id="UP000494203"/>
    </source>
</evidence>
<reference evidence="1 2" key="1">
    <citation type="submission" date="2020-04" db="EMBL/GenBank/DDBJ databases">
        <authorList>
            <person name="De Canck E."/>
        </authorList>
    </citation>
    <scope>NUCLEOTIDE SEQUENCE [LARGE SCALE GENOMIC DNA]</scope>
    <source>
        <strain evidence="1 2">LMG 26788</strain>
    </source>
</reference>
<dbReference type="RefSeq" id="WP_175134291.1">
    <property type="nucleotide sequence ID" value="NZ_CADIJV010000021.1"/>
</dbReference>
<name>A0A6S7EJE3_9BURK</name>